<keyword evidence="3 9" id="KW-0545">Nucleotide biosynthesis</keyword>
<dbReference type="InterPro" id="IPR029099">
    <property type="entry name" value="Pribosyltran_N"/>
</dbReference>
<feature type="binding site" evidence="9">
    <location>
        <position position="142"/>
    </location>
    <ligand>
        <name>Mg(2+)</name>
        <dbReference type="ChEBI" id="CHEBI:18420"/>
    </ligand>
</feature>
<dbReference type="EMBL" id="JAUDDZ010000014">
    <property type="protein sequence ID" value="MDM8275579.1"/>
    <property type="molecule type" value="Genomic_DNA"/>
</dbReference>
<dbReference type="HAMAP" id="MF_00583_B">
    <property type="entry name" value="RibP_PPkinase_B"/>
    <property type="match status" value="1"/>
</dbReference>
<evidence type="ECO:0000313" key="11">
    <source>
        <dbReference type="EMBL" id="MDM8275579.1"/>
    </source>
</evidence>
<proteinExistence type="inferred from homology"/>
<dbReference type="SMART" id="SM01400">
    <property type="entry name" value="Pribosyltran_N"/>
    <property type="match status" value="1"/>
</dbReference>
<protein>
    <recommendedName>
        <fullName evidence="9">Ribose-phosphate pyrophosphokinase</fullName>
        <shortName evidence="9">RPPK</shortName>
        <ecNumber evidence="9">2.7.6.1</ecNumber>
    </recommendedName>
    <alternativeName>
        <fullName evidence="9">5-phospho-D-ribosyl alpha-1-diphosphate synthase</fullName>
    </alternativeName>
    <alternativeName>
        <fullName evidence="9">Phosphoribosyl diphosphate synthase</fullName>
    </alternativeName>
    <alternativeName>
        <fullName evidence="9">Phosphoribosyl pyrophosphate synthase</fullName>
        <shortName evidence="9">P-Rib-PP synthase</shortName>
        <shortName evidence="9">PRPP synthase</shortName>
        <shortName evidence="9">PRPPase</shortName>
    </alternativeName>
</protein>
<dbReference type="Proteomes" id="UP001529421">
    <property type="component" value="Unassembled WGS sequence"/>
</dbReference>
<comment type="similarity">
    <text evidence="9">Belongs to the ribose-phosphate pyrophosphokinase family. Class I subfamily.</text>
</comment>
<dbReference type="Gene3D" id="3.40.50.2020">
    <property type="match status" value="2"/>
</dbReference>
<feature type="domain" description="Ribose-phosphate pyrophosphokinase N-terminal" evidence="10">
    <location>
        <begin position="17"/>
        <end position="132"/>
    </location>
</feature>
<comment type="subunit">
    <text evidence="9">Homohexamer.</text>
</comment>
<keyword evidence="1 9" id="KW-0808">Transferase</keyword>
<keyword evidence="2 9" id="KW-0479">Metal-binding</keyword>
<comment type="function">
    <text evidence="9">Involved in the biosynthesis of the central metabolite phospho-alpha-D-ribosyl-1-pyrophosphate (PRPP) via the transfer of pyrophosphoryl group from ATP to 1-hydroxyl of ribose-5-phosphate (Rib-5-P).</text>
</comment>
<dbReference type="GO" id="GO:0004749">
    <property type="term" value="F:ribose phosphate diphosphokinase activity"/>
    <property type="evidence" value="ECO:0007669"/>
    <property type="project" value="UniProtKB-EC"/>
</dbReference>
<comment type="caution">
    <text evidence="11">The sequence shown here is derived from an EMBL/GenBank/DDBJ whole genome shotgun (WGS) entry which is preliminary data.</text>
</comment>
<dbReference type="Pfam" id="PF13793">
    <property type="entry name" value="Pribosyltran_N"/>
    <property type="match status" value="1"/>
</dbReference>
<feature type="binding site" evidence="9">
    <location>
        <position position="232"/>
    </location>
    <ligand>
        <name>D-ribose 5-phosphate</name>
        <dbReference type="ChEBI" id="CHEBI:78346"/>
    </ligand>
</feature>
<accession>A0ABT7VCH4</accession>
<keyword evidence="7 9" id="KW-0460">Magnesium</keyword>
<evidence type="ECO:0000256" key="7">
    <source>
        <dbReference type="ARBA" id="ARBA00022842"/>
    </source>
</evidence>
<dbReference type="PANTHER" id="PTHR10210:SF41">
    <property type="entry name" value="RIBOSE-PHOSPHATE PYROPHOSPHOKINASE 1, CHLOROPLASTIC"/>
    <property type="match status" value="1"/>
</dbReference>
<feature type="binding site" evidence="9">
    <location>
        <begin position="108"/>
        <end position="109"/>
    </location>
    <ligand>
        <name>ATP</name>
        <dbReference type="ChEBI" id="CHEBI:30616"/>
    </ligand>
</feature>
<dbReference type="RefSeq" id="WP_204672279.1">
    <property type="nucleotide sequence ID" value="NZ_JACJKQ010000003.1"/>
</dbReference>
<gene>
    <name evidence="9" type="primary">prs</name>
    <name evidence="11" type="ORF">QUW28_08775</name>
</gene>
<dbReference type="InterPro" id="IPR037515">
    <property type="entry name" value="Rib-P_diPkinase_bac"/>
</dbReference>
<dbReference type="InterPro" id="IPR005946">
    <property type="entry name" value="Rib-P_diPkinase"/>
</dbReference>
<feature type="binding site" evidence="9">
    <location>
        <position position="208"/>
    </location>
    <ligand>
        <name>D-ribose 5-phosphate</name>
        <dbReference type="ChEBI" id="CHEBI:78346"/>
    </ligand>
</feature>
<comment type="cofactor">
    <cofactor evidence="9">
        <name>Mg(2+)</name>
        <dbReference type="ChEBI" id="CHEBI:18420"/>
    </cofactor>
    <text evidence="9">Binds 2 Mg(2+) ions per subunit.</text>
</comment>
<dbReference type="NCBIfam" id="NF002320">
    <property type="entry name" value="PRK01259.1"/>
    <property type="match status" value="1"/>
</dbReference>
<dbReference type="EC" id="2.7.6.1" evidence="9"/>
<sequence length="327" mass="35018">MPTIESRKTMQMCKSLRVYSGSANRPLAEKIAQILGVELSGLALEKFANGEIYARFDESVRGADVFLVQSISGDVNDALMELLIATDAAKRASARTITACITHYGYARQDRKAAPREPITARLVANLIERAGVDRVITLDLHQGQIQGFFDIPVNHLSALPLFGEYYNHMGFDTDNLVVVSPDVGRAKAAKKLSDMLGCNLAIAHKGRPRHNAAEVMGIIGDIEGKTCIINDDMIDTAGTLCAGVKELKNMGAGDIYVCATHGIFSGPAIERLNNAPIVECVVTDSIPVVEGGKIKTISVAGEFADAISAVYEEHSVSKLVGGDFAL</sequence>
<evidence type="ECO:0000256" key="4">
    <source>
        <dbReference type="ARBA" id="ARBA00022741"/>
    </source>
</evidence>
<evidence type="ECO:0000313" key="12">
    <source>
        <dbReference type="Proteomes" id="UP001529421"/>
    </source>
</evidence>
<reference evidence="11 12" key="2">
    <citation type="submission" date="2023-06" db="EMBL/GenBank/DDBJ databases">
        <authorList>
            <person name="Zeman M."/>
            <person name="Kubasova T."/>
            <person name="Jahodarova E."/>
            <person name="Nykrynova M."/>
            <person name="Rychlik I."/>
        </authorList>
    </citation>
    <scope>NUCLEOTIDE SEQUENCE [LARGE SCALE GENOMIC DNA]</scope>
    <source>
        <strain evidence="11 12">154_Feed</strain>
    </source>
</reference>
<feature type="binding site" evidence="9">
    <location>
        <begin position="49"/>
        <end position="51"/>
    </location>
    <ligand>
        <name>ATP</name>
        <dbReference type="ChEBI" id="CHEBI:30616"/>
    </ligand>
</feature>
<keyword evidence="6 9" id="KW-0067">ATP-binding</keyword>
<evidence type="ECO:0000256" key="5">
    <source>
        <dbReference type="ARBA" id="ARBA00022777"/>
    </source>
</evidence>
<feature type="binding site" evidence="9">
    <location>
        <begin position="236"/>
        <end position="240"/>
    </location>
    <ligand>
        <name>D-ribose 5-phosphate</name>
        <dbReference type="ChEBI" id="CHEBI:78346"/>
    </ligand>
</feature>
<evidence type="ECO:0000256" key="1">
    <source>
        <dbReference type="ARBA" id="ARBA00022679"/>
    </source>
</evidence>
<name>A0ABT7VCH4_9ACTN</name>
<evidence type="ECO:0000256" key="9">
    <source>
        <dbReference type="HAMAP-Rule" id="MF_00583"/>
    </source>
</evidence>
<dbReference type="PANTHER" id="PTHR10210">
    <property type="entry name" value="RIBOSE-PHOSPHATE DIPHOSPHOKINASE FAMILY MEMBER"/>
    <property type="match status" value="1"/>
</dbReference>
<dbReference type="CDD" id="cd06223">
    <property type="entry name" value="PRTases_typeI"/>
    <property type="match status" value="1"/>
</dbReference>
<comment type="pathway">
    <text evidence="9">Metabolic intermediate biosynthesis; 5-phospho-alpha-D-ribose 1-diphosphate biosynthesis; 5-phospho-alpha-D-ribose 1-diphosphate from D-ribose 5-phosphate (route I): step 1/1.</text>
</comment>
<evidence type="ECO:0000256" key="8">
    <source>
        <dbReference type="ARBA" id="ARBA00049535"/>
    </source>
</evidence>
<keyword evidence="4 9" id="KW-0547">Nucleotide-binding</keyword>
<keyword evidence="9" id="KW-0963">Cytoplasm</keyword>
<dbReference type="Pfam" id="PF14572">
    <property type="entry name" value="Pribosyl_synth"/>
    <property type="match status" value="1"/>
</dbReference>
<dbReference type="InterPro" id="IPR000836">
    <property type="entry name" value="PRTase_dom"/>
</dbReference>
<keyword evidence="5 9" id="KW-0418">Kinase</keyword>
<comment type="catalytic activity">
    <reaction evidence="8 9">
        <text>D-ribose 5-phosphate + ATP = 5-phospho-alpha-D-ribose 1-diphosphate + AMP + H(+)</text>
        <dbReference type="Rhea" id="RHEA:15609"/>
        <dbReference type="ChEBI" id="CHEBI:15378"/>
        <dbReference type="ChEBI" id="CHEBI:30616"/>
        <dbReference type="ChEBI" id="CHEBI:58017"/>
        <dbReference type="ChEBI" id="CHEBI:78346"/>
        <dbReference type="ChEBI" id="CHEBI:456215"/>
        <dbReference type="EC" id="2.7.6.1"/>
    </reaction>
</comment>
<organism evidence="11 12">
    <name type="scientific">Enorma phocaeensis</name>
    <dbReference type="NCBI Taxonomy" id="1871019"/>
    <lineage>
        <taxon>Bacteria</taxon>
        <taxon>Bacillati</taxon>
        <taxon>Actinomycetota</taxon>
        <taxon>Coriobacteriia</taxon>
        <taxon>Coriobacteriales</taxon>
        <taxon>Coriobacteriaceae</taxon>
        <taxon>Enorma</taxon>
    </lineage>
</organism>
<evidence type="ECO:0000256" key="2">
    <source>
        <dbReference type="ARBA" id="ARBA00022723"/>
    </source>
</evidence>
<feature type="binding site" evidence="9">
    <location>
        <position position="183"/>
    </location>
    <ligand>
        <name>Mg(2+)</name>
        <dbReference type="ChEBI" id="CHEBI:18420"/>
    </ligand>
</feature>
<dbReference type="NCBIfam" id="TIGR01251">
    <property type="entry name" value="ribP_PPkin"/>
    <property type="match status" value="1"/>
</dbReference>
<evidence type="ECO:0000259" key="10">
    <source>
        <dbReference type="Pfam" id="PF13793"/>
    </source>
</evidence>
<feature type="active site" evidence="9">
    <location>
        <position position="206"/>
    </location>
</feature>
<keyword evidence="12" id="KW-1185">Reference proteome</keyword>
<reference evidence="12" key="1">
    <citation type="submission" date="2023-06" db="EMBL/GenBank/DDBJ databases">
        <title>Identification and characterization of horizontal gene transfer across gut microbiota members of farm animals based on homology search.</title>
        <authorList>
            <person name="Zeman M."/>
            <person name="Kubasova T."/>
            <person name="Jahodarova E."/>
            <person name="Nykrynova M."/>
            <person name="Rychlik I."/>
        </authorList>
    </citation>
    <scope>NUCLEOTIDE SEQUENCE [LARGE SCALE GENOMIC DNA]</scope>
    <source>
        <strain evidence="12">154_Feed</strain>
    </source>
</reference>
<evidence type="ECO:0000256" key="6">
    <source>
        <dbReference type="ARBA" id="ARBA00022840"/>
    </source>
</evidence>
<evidence type="ECO:0000256" key="3">
    <source>
        <dbReference type="ARBA" id="ARBA00022727"/>
    </source>
</evidence>
<dbReference type="SUPFAM" id="SSF53271">
    <property type="entry name" value="PRTase-like"/>
    <property type="match status" value="1"/>
</dbReference>
<dbReference type="InterPro" id="IPR029057">
    <property type="entry name" value="PRTase-like"/>
</dbReference>
<comment type="subcellular location">
    <subcellularLocation>
        <location evidence="9">Cytoplasm</location>
    </subcellularLocation>
</comment>